<dbReference type="Proteomes" id="UP000436694">
    <property type="component" value="Unassembled WGS sequence"/>
</dbReference>
<organism evidence="5 6">
    <name type="scientific">Tritonibacter aquimaris</name>
    <dbReference type="NCBI Taxonomy" id="2663379"/>
    <lineage>
        <taxon>Bacteria</taxon>
        <taxon>Pseudomonadati</taxon>
        <taxon>Pseudomonadota</taxon>
        <taxon>Alphaproteobacteria</taxon>
        <taxon>Rhodobacterales</taxon>
        <taxon>Paracoccaceae</taxon>
        <taxon>Tritonibacter</taxon>
    </lineage>
</organism>
<dbReference type="EMBL" id="WIXK01000002">
    <property type="protein sequence ID" value="MQY41803.1"/>
    <property type="molecule type" value="Genomic_DNA"/>
</dbReference>
<evidence type="ECO:0000259" key="4">
    <source>
        <dbReference type="PROSITE" id="PS51352"/>
    </source>
</evidence>
<comment type="caution">
    <text evidence="5">The sequence shown here is derived from an EMBL/GenBank/DDBJ whole genome shotgun (WGS) entry which is preliminary data.</text>
</comment>
<protein>
    <submittedName>
        <fullName evidence="5">Thioredoxin domain-containing protein</fullName>
    </submittedName>
</protein>
<sequence>MTRLKSGLLAAAAFTFATVGFNAVSGQGGSPLAGAAYAQDAAEVDTSTIVEMVQGAEDAPVTLVEYASYTCPHCARFHEDGYKKLKEEFIDTGKVKFIYREVYFDRYGLWASMIARCGGGDKFFGITDLLFKEQSNWARAGGPTEIVDELRKIGLLAGIENEQLDACLQDSTKAQTLVSWYQENATADKVEATPSFVLNGELIRNQPYDAFKKLIEAELGS</sequence>
<dbReference type="InterPro" id="IPR012336">
    <property type="entry name" value="Thioredoxin-like_fold"/>
</dbReference>
<dbReference type="InterPro" id="IPR013766">
    <property type="entry name" value="Thioredoxin_domain"/>
</dbReference>
<accession>A0A844ANF0</accession>
<evidence type="ECO:0000256" key="3">
    <source>
        <dbReference type="SAM" id="SignalP"/>
    </source>
</evidence>
<dbReference type="PANTHER" id="PTHR13887:SF56">
    <property type="entry name" value="THIOREDOXIN-LIKE REDUCTASE RV2466C"/>
    <property type="match status" value="1"/>
</dbReference>
<dbReference type="PANTHER" id="PTHR13887">
    <property type="entry name" value="GLUTATHIONE S-TRANSFERASE KAPPA"/>
    <property type="match status" value="1"/>
</dbReference>
<feature type="domain" description="Thioredoxin" evidence="4">
    <location>
        <begin position="8"/>
        <end position="220"/>
    </location>
</feature>
<dbReference type="SUPFAM" id="SSF52833">
    <property type="entry name" value="Thioredoxin-like"/>
    <property type="match status" value="1"/>
</dbReference>
<keyword evidence="6" id="KW-1185">Reference proteome</keyword>
<dbReference type="AlphaFoldDB" id="A0A844ANF0"/>
<dbReference type="Gene3D" id="3.40.30.10">
    <property type="entry name" value="Glutaredoxin"/>
    <property type="match status" value="1"/>
</dbReference>
<dbReference type="PROSITE" id="PS51352">
    <property type="entry name" value="THIOREDOXIN_2"/>
    <property type="match status" value="1"/>
</dbReference>
<dbReference type="InterPro" id="IPR036249">
    <property type="entry name" value="Thioredoxin-like_sf"/>
</dbReference>
<feature type="signal peptide" evidence="3">
    <location>
        <begin position="1"/>
        <end position="23"/>
    </location>
</feature>
<evidence type="ECO:0000256" key="1">
    <source>
        <dbReference type="ARBA" id="ARBA00003565"/>
    </source>
</evidence>
<proteinExistence type="inferred from homology"/>
<name>A0A844ANF0_9RHOB</name>
<evidence type="ECO:0000256" key="2">
    <source>
        <dbReference type="ARBA" id="ARBA00005791"/>
    </source>
</evidence>
<evidence type="ECO:0000313" key="5">
    <source>
        <dbReference type="EMBL" id="MQY41803.1"/>
    </source>
</evidence>
<keyword evidence="3" id="KW-0732">Signal</keyword>
<evidence type="ECO:0000313" key="6">
    <source>
        <dbReference type="Proteomes" id="UP000436694"/>
    </source>
</evidence>
<comment type="function">
    <text evidence="1">May be required for disulfide bond formation in some proteins.</text>
</comment>
<dbReference type="RefSeq" id="WP_153545379.1">
    <property type="nucleotide sequence ID" value="NZ_WIXK01000002.1"/>
</dbReference>
<comment type="similarity">
    <text evidence="2">Belongs to the thioredoxin family. DsbA subfamily.</text>
</comment>
<reference evidence="5 6" key="1">
    <citation type="submission" date="2019-10" db="EMBL/GenBank/DDBJ databases">
        <title>Epibacterium sp. nov., isolated from seawater.</title>
        <authorList>
            <person name="Zhang X."/>
            <person name="Li N."/>
        </authorList>
    </citation>
    <scope>NUCLEOTIDE SEQUENCE [LARGE SCALE GENOMIC DNA]</scope>
    <source>
        <strain evidence="5 6">SM1969</strain>
    </source>
</reference>
<gene>
    <name evidence="5" type="ORF">GG681_04065</name>
</gene>
<dbReference type="Pfam" id="PF13462">
    <property type="entry name" value="Thioredoxin_4"/>
    <property type="match status" value="1"/>
</dbReference>
<feature type="chain" id="PRO_5032879225" evidence="3">
    <location>
        <begin position="24"/>
        <end position="221"/>
    </location>
</feature>